<comment type="subcellular location">
    <subcellularLocation>
        <location evidence="5">Cytoplasm</location>
    </subcellularLocation>
</comment>
<keyword evidence="5" id="KW-0963">Cytoplasm</keyword>
<dbReference type="Gene3D" id="3.30.930.10">
    <property type="entry name" value="Bira Bifunctional Protein, Domain 2"/>
    <property type="match status" value="1"/>
</dbReference>
<dbReference type="InterPro" id="IPR004143">
    <property type="entry name" value="BPL_LPL_catalytic"/>
</dbReference>
<dbReference type="PROSITE" id="PS51733">
    <property type="entry name" value="BPL_LPL_CATALYTIC"/>
    <property type="match status" value="1"/>
</dbReference>
<feature type="binding site" evidence="5 8">
    <location>
        <begin position="173"/>
        <end position="175"/>
    </location>
    <ligand>
        <name>substrate</name>
    </ligand>
</feature>
<dbReference type="GO" id="GO:0005737">
    <property type="term" value="C:cytoplasm"/>
    <property type="evidence" value="ECO:0007669"/>
    <property type="project" value="UniProtKB-SubCell"/>
</dbReference>
<dbReference type="PANTHER" id="PTHR10993">
    <property type="entry name" value="OCTANOYLTRANSFERASE"/>
    <property type="match status" value="1"/>
</dbReference>
<dbReference type="EMBL" id="CP012159">
    <property type="protein sequence ID" value="AKT41878.1"/>
    <property type="molecule type" value="Genomic_DNA"/>
</dbReference>
<dbReference type="NCBIfam" id="TIGR00214">
    <property type="entry name" value="lipB"/>
    <property type="match status" value="1"/>
</dbReference>
<evidence type="ECO:0000256" key="3">
    <source>
        <dbReference type="ARBA" id="ARBA00023315"/>
    </source>
</evidence>
<dbReference type="PIRSF" id="PIRSF016262">
    <property type="entry name" value="LPLase"/>
    <property type="match status" value="1"/>
</dbReference>
<dbReference type="SUPFAM" id="SSF55681">
    <property type="entry name" value="Class II aaRS and biotin synthetases"/>
    <property type="match status" value="1"/>
</dbReference>
<accession>A0A0K1EML0</accession>
<feature type="active site" description="Acyl-thioester intermediate" evidence="5 7">
    <location>
        <position position="191"/>
    </location>
</feature>
<proteinExistence type="inferred from homology"/>
<dbReference type="GO" id="GO:0009249">
    <property type="term" value="P:protein lipoylation"/>
    <property type="evidence" value="ECO:0007669"/>
    <property type="project" value="InterPro"/>
</dbReference>
<gene>
    <name evidence="5 11" type="primary">lipB</name>
    <name evidence="11" type="ORF">CMC5_060990</name>
</gene>
<protein>
    <recommendedName>
        <fullName evidence="5 6">Octanoyltransferase</fullName>
        <ecNumber evidence="5 6">2.3.1.181</ecNumber>
    </recommendedName>
    <alternativeName>
        <fullName evidence="5">Lipoate-protein ligase B</fullName>
    </alternativeName>
    <alternativeName>
        <fullName evidence="5">Lipoyl/octanoyl transferase</fullName>
    </alternativeName>
    <alternativeName>
        <fullName evidence="5">Octanoyl-[acyl-carrier-protein]-protein N-octanoyltransferase</fullName>
    </alternativeName>
</protein>
<dbReference type="STRING" id="52.CMC5_060990"/>
<feature type="binding site" evidence="5 8">
    <location>
        <begin position="160"/>
        <end position="162"/>
    </location>
    <ligand>
        <name>substrate</name>
    </ligand>
</feature>
<dbReference type="KEGG" id="ccro:CMC5_060990"/>
<comment type="pathway">
    <text evidence="1 5 6">Protein modification; protein lipoylation via endogenous pathway; protein N(6)-(lipoyl)lysine from octanoyl-[acyl-carrier-protein]: step 1/2.</text>
</comment>
<feature type="binding site" evidence="5 8">
    <location>
        <begin position="78"/>
        <end position="85"/>
    </location>
    <ligand>
        <name>substrate</name>
    </ligand>
</feature>
<comment type="similarity">
    <text evidence="5 6">Belongs to the LipB family.</text>
</comment>
<dbReference type="CDD" id="cd16444">
    <property type="entry name" value="LipB"/>
    <property type="match status" value="1"/>
</dbReference>
<evidence type="ECO:0000259" key="10">
    <source>
        <dbReference type="PROSITE" id="PS51733"/>
    </source>
</evidence>
<dbReference type="GO" id="GO:0033819">
    <property type="term" value="F:lipoyl(octanoyl) transferase activity"/>
    <property type="evidence" value="ECO:0007669"/>
    <property type="project" value="UniProtKB-EC"/>
</dbReference>
<dbReference type="InterPro" id="IPR000544">
    <property type="entry name" value="Octanoyltransferase"/>
</dbReference>
<evidence type="ECO:0000256" key="9">
    <source>
        <dbReference type="PIRSR" id="PIRSR016262-3"/>
    </source>
</evidence>
<dbReference type="AlphaFoldDB" id="A0A0K1EML0"/>
<evidence type="ECO:0000313" key="12">
    <source>
        <dbReference type="Proteomes" id="UP000067626"/>
    </source>
</evidence>
<feature type="site" description="Lowers pKa of active site Cys" evidence="5 9">
    <location>
        <position position="157"/>
    </location>
</feature>
<dbReference type="PANTHER" id="PTHR10993:SF7">
    <property type="entry name" value="LIPOYLTRANSFERASE 2, MITOCHONDRIAL-RELATED"/>
    <property type="match status" value="1"/>
</dbReference>
<dbReference type="HAMAP" id="MF_00013">
    <property type="entry name" value="LipB"/>
    <property type="match status" value="1"/>
</dbReference>
<keyword evidence="12" id="KW-1185">Reference proteome</keyword>
<dbReference type="UniPathway" id="UPA00538">
    <property type="reaction ID" value="UER00592"/>
</dbReference>
<evidence type="ECO:0000256" key="4">
    <source>
        <dbReference type="ARBA" id="ARBA00024732"/>
    </source>
</evidence>
<evidence type="ECO:0000256" key="1">
    <source>
        <dbReference type="ARBA" id="ARBA00004821"/>
    </source>
</evidence>
<dbReference type="RefSeq" id="WP_245677825.1">
    <property type="nucleotide sequence ID" value="NZ_CP012159.1"/>
</dbReference>
<feature type="domain" description="BPL/LPL catalytic" evidence="10">
    <location>
        <begin position="33"/>
        <end position="230"/>
    </location>
</feature>
<comment type="function">
    <text evidence="4 5 6">Catalyzes the transfer of endogenously produced octanoic acid from octanoyl-acyl-carrier-protein onto the lipoyl domains of lipoate-dependent enzymes. Lipoyl-ACP can also act as a substrate although octanoyl-ACP is likely to be the physiological substrate.</text>
</comment>
<dbReference type="GO" id="GO:0016874">
    <property type="term" value="F:ligase activity"/>
    <property type="evidence" value="ECO:0007669"/>
    <property type="project" value="UniProtKB-KW"/>
</dbReference>
<evidence type="ECO:0000256" key="7">
    <source>
        <dbReference type="PIRSR" id="PIRSR016262-1"/>
    </source>
</evidence>
<dbReference type="PATRIC" id="fig|52.7.peg.6704"/>
<organism evidence="11 12">
    <name type="scientific">Chondromyces crocatus</name>
    <dbReference type="NCBI Taxonomy" id="52"/>
    <lineage>
        <taxon>Bacteria</taxon>
        <taxon>Pseudomonadati</taxon>
        <taxon>Myxococcota</taxon>
        <taxon>Polyangia</taxon>
        <taxon>Polyangiales</taxon>
        <taxon>Polyangiaceae</taxon>
        <taxon>Chondromyces</taxon>
    </lineage>
</organism>
<name>A0A0K1EML0_CHOCO</name>
<keyword evidence="2 5" id="KW-0808">Transferase</keyword>
<dbReference type="InterPro" id="IPR045864">
    <property type="entry name" value="aa-tRNA-synth_II/BPL/LPL"/>
</dbReference>
<sequence>MSERHARAVWLGRRRYAPIHDLQRQLVEARVEDRIGDVILLLEHAPVITLGRGAEPGNVLFSEEALAAKGVDLVVTGRGGDVTYHGPGQLVGYPILDLKPDRCDVRRYVRSLAEVMILLAREHHVEAGVVDGMIGVWVDRASPGEWAGAPWSRELAKIGAIGVRISRWVTMHGFALNADVDLDAFRLIVPCGIRDHGVSSLLALTGKAPSVRDLALASAPQLSRALDVRVTAVEDLSELDDPTTALLG</sequence>
<comment type="miscellaneous">
    <text evidence="5">In the reaction, the free carboxyl group of octanoic acid is attached via an amide linkage to the epsilon-amino group of a specific lysine residue of lipoyl domains of lipoate-dependent enzymes.</text>
</comment>
<evidence type="ECO:0000256" key="2">
    <source>
        <dbReference type="ARBA" id="ARBA00022679"/>
    </source>
</evidence>
<dbReference type="InterPro" id="IPR020605">
    <property type="entry name" value="Octanoyltransferase_CS"/>
</dbReference>
<comment type="catalytic activity">
    <reaction evidence="5 6">
        <text>octanoyl-[ACP] + L-lysyl-[protein] = N(6)-octanoyl-L-lysyl-[protein] + holo-[ACP] + H(+)</text>
        <dbReference type="Rhea" id="RHEA:17665"/>
        <dbReference type="Rhea" id="RHEA-COMP:9636"/>
        <dbReference type="Rhea" id="RHEA-COMP:9685"/>
        <dbReference type="Rhea" id="RHEA-COMP:9752"/>
        <dbReference type="Rhea" id="RHEA-COMP:9928"/>
        <dbReference type="ChEBI" id="CHEBI:15378"/>
        <dbReference type="ChEBI" id="CHEBI:29969"/>
        <dbReference type="ChEBI" id="CHEBI:64479"/>
        <dbReference type="ChEBI" id="CHEBI:78463"/>
        <dbReference type="ChEBI" id="CHEBI:78809"/>
        <dbReference type="EC" id="2.3.1.181"/>
    </reaction>
</comment>
<evidence type="ECO:0000256" key="5">
    <source>
        <dbReference type="HAMAP-Rule" id="MF_00013"/>
    </source>
</evidence>
<dbReference type="NCBIfam" id="NF010925">
    <property type="entry name" value="PRK14345.1"/>
    <property type="match status" value="1"/>
</dbReference>
<dbReference type="Proteomes" id="UP000067626">
    <property type="component" value="Chromosome"/>
</dbReference>
<dbReference type="Pfam" id="PF21948">
    <property type="entry name" value="LplA-B_cat"/>
    <property type="match status" value="1"/>
</dbReference>
<dbReference type="EC" id="2.3.1.181" evidence="5 6"/>
<dbReference type="PROSITE" id="PS01313">
    <property type="entry name" value="LIPB"/>
    <property type="match status" value="1"/>
</dbReference>
<evidence type="ECO:0000256" key="8">
    <source>
        <dbReference type="PIRSR" id="PIRSR016262-2"/>
    </source>
</evidence>
<keyword evidence="3 5" id="KW-0012">Acyltransferase</keyword>
<keyword evidence="11" id="KW-0436">Ligase</keyword>
<reference evidence="11 12" key="1">
    <citation type="submission" date="2015-07" db="EMBL/GenBank/DDBJ databases">
        <title>Genome analysis of myxobacterium Chondromyces crocatus Cm c5 reveals a high potential for natural compound synthesis and the genetic basis for the loss of fruiting body formation.</title>
        <authorList>
            <person name="Zaburannyi N."/>
            <person name="Bunk B."/>
            <person name="Maier J."/>
            <person name="Overmann J."/>
            <person name="Mueller R."/>
        </authorList>
    </citation>
    <scope>NUCLEOTIDE SEQUENCE [LARGE SCALE GENOMIC DNA]</scope>
    <source>
        <strain evidence="11 12">Cm c5</strain>
    </source>
</reference>
<evidence type="ECO:0000313" key="11">
    <source>
        <dbReference type="EMBL" id="AKT41878.1"/>
    </source>
</evidence>
<evidence type="ECO:0000256" key="6">
    <source>
        <dbReference type="PIRNR" id="PIRNR016262"/>
    </source>
</evidence>